<proteinExistence type="inferred from homology"/>
<dbReference type="AlphaFoldDB" id="A0A8S9QZJ5"/>
<dbReference type="InterPro" id="IPR023213">
    <property type="entry name" value="CAT-like_dom_sf"/>
</dbReference>
<comment type="caution">
    <text evidence="2">The sequence shown here is derived from an EMBL/GenBank/DDBJ whole genome shotgun (WGS) entry which is preliminary data.</text>
</comment>
<dbReference type="PANTHER" id="PTHR31147">
    <property type="entry name" value="ACYL TRANSFERASE 4"/>
    <property type="match status" value="1"/>
</dbReference>
<dbReference type="Gene3D" id="3.30.559.10">
    <property type="entry name" value="Chloramphenicol acetyltransferase-like domain"/>
    <property type="match status" value="2"/>
</dbReference>
<evidence type="ECO:0000313" key="3">
    <source>
        <dbReference type="Proteomes" id="UP000712600"/>
    </source>
</evidence>
<dbReference type="PANTHER" id="PTHR31147:SF25">
    <property type="entry name" value="HXXXD-TYPE ACYL-TRANSFERASE FAMILY PROTEIN"/>
    <property type="match status" value="1"/>
</dbReference>
<dbReference type="InterPro" id="IPR050898">
    <property type="entry name" value="Plant_acyltransferase"/>
</dbReference>
<gene>
    <name evidence="2" type="ORF">F2Q69_00016869</name>
</gene>
<protein>
    <submittedName>
        <fullName evidence="2">Uncharacterized protein</fullName>
    </submittedName>
</protein>
<name>A0A8S9QZJ5_BRACR</name>
<organism evidence="2 3">
    <name type="scientific">Brassica cretica</name>
    <name type="common">Mustard</name>
    <dbReference type="NCBI Taxonomy" id="69181"/>
    <lineage>
        <taxon>Eukaryota</taxon>
        <taxon>Viridiplantae</taxon>
        <taxon>Streptophyta</taxon>
        <taxon>Embryophyta</taxon>
        <taxon>Tracheophyta</taxon>
        <taxon>Spermatophyta</taxon>
        <taxon>Magnoliopsida</taxon>
        <taxon>eudicotyledons</taxon>
        <taxon>Gunneridae</taxon>
        <taxon>Pentapetalae</taxon>
        <taxon>rosids</taxon>
        <taxon>malvids</taxon>
        <taxon>Brassicales</taxon>
        <taxon>Brassicaceae</taxon>
        <taxon>Brassiceae</taxon>
        <taxon>Brassica</taxon>
    </lineage>
</organism>
<reference evidence="2" key="1">
    <citation type="submission" date="2019-12" db="EMBL/GenBank/DDBJ databases">
        <title>Genome sequencing and annotation of Brassica cretica.</title>
        <authorList>
            <person name="Studholme D.J."/>
            <person name="Sarris P."/>
        </authorList>
    </citation>
    <scope>NUCLEOTIDE SEQUENCE</scope>
    <source>
        <strain evidence="2">PFS-109/04</strain>
        <tissue evidence="2">Leaf</tissue>
    </source>
</reference>
<dbReference type="Proteomes" id="UP000712600">
    <property type="component" value="Unassembled WGS sequence"/>
</dbReference>
<sequence>MESEDSLSPLVVEKSEVVLVKPSKPTPDVSLSLFTLDNDPMVESIVQTICVFAPEPYLEDQANHDLAYLLQHALSHALVYYYPFAGKLHRKSDDNRLQLNCKPGDGVPFIRATAACTLSSLNYLDSAGDEAYQLVPCYEPVKGCEGYDPLALQVTKFACGGITIGMAHSHSVADGVGAAQFFRAMIELASGKTQPSVIPVWEMSLFCLCLALMIMKLQINLIISCDIGDIGGVVDFPEAGSFIATSANTLTGDMAREILNITSEDIMKLKRTIANGEQITNENEEKVVVTTLEIIAAQVWRARCRVLNMSPDEVVVLGMAIGIRSFIEPPLLEGYYGNALISGSVAMTANELTKSSLSRVVRLIKDMKRAALDKRYVFGKLCEIERRLKEMSSTIGISKGVLTVTDWRQIGLQYNGWGGLVNIIPLVPMTMDLCVLLPASKADPGMSGGVRVLVTLPRDVMAKFKEEIKLSTK</sequence>
<evidence type="ECO:0000313" key="2">
    <source>
        <dbReference type="EMBL" id="KAF3557843.1"/>
    </source>
</evidence>
<comment type="similarity">
    <text evidence="1">Belongs to the plant acyltransferase family.</text>
</comment>
<dbReference type="EMBL" id="QGKX02000996">
    <property type="protein sequence ID" value="KAF3557843.1"/>
    <property type="molecule type" value="Genomic_DNA"/>
</dbReference>
<evidence type="ECO:0000256" key="1">
    <source>
        <dbReference type="ARBA" id="ARBA00009861"/>
    </source>
</evidence>
<dbReference type="Pfam" id="PF02458">
    <property type="entry name" value="Transferase"/>
    <property type="match status" value="1"/>
</dbReference>
<accession>A0A8S9QZJ5</accession>